<dbReference type="EMBL" id="JAHGAW010000002">
    <property type="protein sequence ID" value="MBT2186122.1"/>
    <property type="molecule type" value="Genomic_DNA"/>
</dbReference>
<keyword evidence="1" id="KW-1133">Transmembrane helix</keyword>
<proteinExistence type="predicted"/>
<dbReference type="GO" id="GO:0008556">
    <property type="term" value="F:P-type potassium transmembrane transporter activity"/>
    <property type="evidence" value="ECO:0007669"/>
    <property type="project" value="InterPro"/>
</dbReference>
<accession>A0A9X1D9Y7</accession>
<dbReference type="Proteomes" id="UP001138757">
    <property type="component" value="Unassembled WGS sequence"/>
</dbReference>
<dbReference type="GO" id="GO:0005886">
    <property type="term" value="C:plasma membrane"/>
    <property type="evidence" value="ECO:0007669"/>
    <property type="project" value="InterPro"/>
</dbReference>
<dbReference type="RefSeq" id="WP_214621857.1">
    <property type="nucleotide sequence ID" value="NZ_JAHGAW010000002.1"/>
</dbReference>
<evidence type="ECO:0000256" key="1">
    <source>
        <dbReference type="SAM" id="Phobius"/>
    </source>
</evidence>
<sequence length="29" mass="3158">MTLQLTLAGATALGLLLYLVAVLLRPERF</sequence>
<keyword evidence="1" id="KW-0472">Membrane</keyword>
<evidence type="ECO:0000313" key="3">
    <source>
        <dbReference type="Proteomes" id="UP001138757"/>
    </source>
</evidence>
<keyword evidence="3" id="KW-1185">Reference proteome</keyword>
<keyword evidence="1" id="KW-0812">Transmembrane</keyword>
<reference evidence="2" key="1">
    <citation type="submission" date="2021-05" db="EMBL/GenBank/DDBJ databases">
        <title>Genome of Sphingobium sp. strain.</title>
        <authorList>
            <person name="Fan R."/>
        </authorList>
    </citation>
    <scope>NUCLEOTIDE SEQUENCE</scope>
    <source>
        <strain evidence="2">H33</strain>
    </source>
</reference>
<evidence type="ECO:0000313" key="2">
    <source>
        <dbReference type="EMBL" id="MBT2186122.1"/>
    </source>
</evidence>
<dbReference type="AlphaFoldDB" id="A0A9X1D9Y7"/>
<name>A0A9X1D9Y7_9SPHN</name>
<comment type="caution">
    <text evidence="2">The sequence shown here is derived from an EMBL/GenBank/DDBJ whole genome shotgun (WGS) entry which is preliminary data.</text>
</comment>
<dbReference type="InterPro" id="IPR011726">
    <property type="entry name" value="KdpF"/>
</dbReference>
<protein>
    <submittedName>
        <fullName evidence="2">K(+)-transporting ATPase subunit F</fullName>
    </submittedName>
</protein>
<dbReference type="Pfam" id="PF09604">
    <property type="entry name" value="Potass_KdpF"/>
    <property type="match status" value="1"/>
</dbReference>
<organism evidence="2 3">
    <name type="scientific">Sphingobium nicotianae</name>
    <dbReference type="NCBI Taxonomy" id="2782607"/>
    <lineage>
        <taxon>Bacteria</taxon>
        <taxon>Pseudomonadati</taxon>
        <taxon>Pseudomonadota</taxon>
        <taxon>Alphaproteobacteria</taxon>
        <taxon>Sphingomonadales</taxon>
        <taxon>Sphingomonadaceae</taxon>
        <taxon>Sphingobium</taxon>
    </lineage>
</organism>
<gene>
    <name evidence="2" type="primary">kdpF</name>
    <name evidence="2" type="ORF">KK488_04105</name>
</gene>
<feature type="transmembrane region" description="Helical" evidence="1">
    <location>
        <begin position="6"/>
        <end position="24"/>
    </location>
</feature>
<dbReference type="NCBIfam" id="TIGR02115">
    <property type="entry name" value="potass_kdpF"/>
    <property type="match status" value="1"/>
</dbReference>